<evidence type="ECO:0000313" key="3">
    <source>
        <dbReference type="Proteomes" id="UP000321363"/>
    </source>
</evidence>
<dbReference type="Proteomes" id="UP000321363">
    <property type="component" value="Unassembled WGS sequence"/>
</dbReference>
<reference evidence="2 3" key="1">
    <citation type="journal article" date="2005" name="Int. J. Syst. Evol. Microbiol.">
        <title>Bacillus litoralis sp. nov., isolated from a tidal flat of the Yellow Sea in Korea.</title>
        <authorList>
            <person name="Yoon J.H."/>
            <person name="Oh T.K."/>
        </authorList>
    </citation>
    <scope>NUCLEOTIDE SEQUENCE [LARGE SCALE GENOMIC DNA]</scope>
    <source>
        <strain evidence="2 3">SW-211</strain>
    </source>
</reference>
<protein>
    <submittedName>
        <fullName evidence="2">Glycosyltransferase</fullName>
    </submittedName>
</protein>
<accession>A0A5C6W8P1</accession>
<dbReference type="InterPro" id="IPR001173">
    <property type="entry name" value="Glyco_trans_2-like"/>
</dbReference>
<dbReference type="OrthoDB" id="6713581at2"/>
<evidence type="ECO:0000259" key="1">
    <source>
        <dbReference type="Pfam" id="PF00535"/>
    </source>
</evidence>
<dbReference type="InterPro" id="IPR029044">
    <property type="entry name" value="Nucleotide-diphossugar_trans"/>
</dbReference>
<sequence>MVSVVACTIRDSMMDNIFSNFNRQLWQKKELIIILNKDKMNKQKWEEKASTFDNVSIYQLPEEKTLGDCLNFGTEKAKYEIVAKLDDDDYYSEYYLTEAMMAFASTNAQLIGKGKSFMYFEKQKLLTIRRLGNENQRVKTNVKGGLKGGTLMFKKEIYPEIKFPSKVGSGTDSSFVGLCKRKKLRIYSTSRYNYVYIRKSNSDSHTYKRSNKVLLQKSRRVGKISNFVPKVTKAFGSKQ</sequence>
<dbReference type="AlphaFoldDB" id="A0A5C6W8P1"/>
<keyword evidence="2" id="KW-0808">Transferase</keyword>
<dbReference type="GO" id="GO:0016740">
    <property type="term" value="F:transferase activity"/>
    <property type="evidence" value="ECO:0007669"/>
    <property type="project" value="UniProtKB-KW"/>
</dbReference>
<proteinExistence type="predicted"/>
<dbReference type="EMBL" id="VOQF01000001">
    <property type="protein sequence ID" value="TXC92798.1"/>
    <property type="molecule type" value="Genomic_DNA"/>
</dbReference>
<comment type="caution">
    <text evidence="2">The sequence shown here is derived from an EMBL/GenBank/DDBJ whole genome shotgun (WGS) entry which is preliminary data.</text>
</comment>
<evidence type="ECO:0000313" key="2">
    <source>
        <dbReference type="EMBL" id="TXC92798.1"/>
    </source>
</evidence>
<dbReference type="SUPFAM" id="SSF53448">
    <property type="entry name" value="Nucleotide-diphospho-sugar transferases"/>
    <property type="match status" value="1"/>
</dbReference>
<dbReference type="Gene3D" id="3.90.550.10">
    <property type="entry name" value="Spore Coat Polysaccharide Biosynthesis Protein SpsA, Chain A"/>
    <property type="match status" value="1"/>
</dbReference>
<keyword evidence="3" id="KW-1185">Reference proteome</keyword>
<gene>
    <name evidence="2" type="ORF">FS935_00940</name>
</gene>
<name>A0A5C6W8P1_9BACI</name>
<dbReference type="Pfam" id="PF00535">
    <property type="entry name" value="Glycos_transf_2"/>
    <property type="match status" value="1"/>
</dbReference>
<dbReference type="RefSeq" id="WP_146945660.1">
    <property type="nucleotide sequence ID" value="NZ_VOQF01000001.1"/>
</dbReference>
<feature type="domain" description="Glycosyltransferase 2-like" evidence="1">
    <location>
        <begin position="13"/>
        <end position="157"/>
    </location>
</feature>
<organism evidence="2 3">
    <name type="scientific">Metabacillus litoralis</name>
    <dbReference type="NCBI Taxonomy" id="152268"/>
    <lineage>
        <taxon>Bacteria</taxon>
        <taxon>Bacillati</taxon>
        <taxon>Bacillota</taxon>
        <taxon>Bacilli</taxon>
        <taxon>Bacillales</taxon>
        <taxon>Bacillaceae</taxon>
        <taxon>Metabacillus</taxon>
    </lineage>
</organism>